<evidence type="ECO:0000313" key="2">
    <source>
        <dbReference type="Proteomes" id="UP001590950"/>
    </source>
</evidence>
<dbReference type="Proteomes" id="UP001590950">
    <property type="component" value="Unassembled WGS sequence"/>
</dbReference>
<accession>A0ABR4ATD6</accession>
<comment type="caution">
    <text evidence="1">The sequence shown here is derived from an EMBL/GenBank/DDBJ whole genome shotgun (WGS) entry which is preliminary data.</text>
</comment>
<protein>
    <recommendedName>
        <fullName evidence="3">F-box domain-containing protein</fullName>
    </recommendedName>
</protein>
<sequence>MVAFTKLPPELILEIAKNVEPPHLASFYGVNQNVYLQTKQHRERYQYLKRRFAQPLSTSHPGSTAELLKSIILEPETALYVQEWRLDNYRFDWGPRAPHEPVHVEYSEADMIIFESAIRELHDDDNDRIVQAVRDGDEEPLIYITLTKLPNLTSVILQNLNGEERLPSNDLLYFSINKIVSSSLSSGGVPQNQSATSLMPNLNQVWVEPGFNPDNWTAFIDAGAIEAFAALPSVREINGHRIGGYRNDIMVAYPVETSYATVLKLSMCDISAERMFLFLEGFKHLQEFTYWPAARTESLQPYEPLFIVRALMFAAKDTLRRLTLRSASTRTSYMGSLRRFNALEYLETDLTSLIADFTRDITLELALPPTLQQIKLFDRDNNRPTVDYFLTEVADKEALLPHLDQLTFVLQVEAMADTEMEEWKKEYQMAGISLEFEDYDQIPLPLFAKSHAFFPYYMEECS</sequence>
<keyword evidence="2" id="KW-1185">Reference proteome</keyword>
<evidence type="ECO:0008006" key="3">
    <source>
        <dbReference type="Google" id="ProtNLM"/>
    </source>
</evidence>
<organism evidence="1 2">
    <name type="scientific">Stereocaulon virgatum</name>
    <dbReference type="NCBI Taxonomy" id="373712"/>
    <lineage>
        <taxon>Eukaryota</taxon>
        <taxon>Fungi</taxon>
        <taxon>Dikarya</taxon>
        <taxon>Ascomycota</taxon>
        <taxon>Pezizomycotina</taxon>
        <taxon>Lecanoromycetes</taxon>
        <taxon>OSLEUM clade</taxon>
        <taxon>Lecanoromycetidae</taxon>
        <taxon>Lecanorales</taxon>
        <taxon>Lecanorineae</taxon>
        <taxon>Stereocaulaceae</taxon>
        <taxon>Stereocaulon</taxon>
    </lineage>
</organism>
<proteinExistence type="predicted"/>
<gene>
    <name evidence="1" type="ORF">N7G274_000304</name>
</gene>
<name>A0ABR4ATD6_9LECA</name>
<dbReference type="EMBL" id="JBEFKJ010000001">
    <property type="protein sequence ID" value="KAL2048393.1"/>
    <property type="molecule type" value="Genomic_DNA"/>
</dbReference>
<reference evidence="1 2" key="1">
    <citation type="submission" date="2024-09" db="EMBL/GenBank/DDBJ databases">
        <title>Rethinking Asexuality: The Enigmatic Case of Functional Sexual Genes in Lepraria (Stereocaulaceae).</title>
        <authorList>
            <person name="Doellman M."/>
            <person name="Sun Y."/>
            <person name="Barcenas-Pena A."/>
            <person name="Lumbsch H.T."/>
            <person name="Grewe F."/>
        </authorList>
    </citation>
    <scope>NUCLEOTIDE SEQUENCE [LARGE SCALE GENOMIC DNA]</scope>
    <source>
        <strain evidence="1 2">Mercado 3170</strain>
    </source>
</reference>
<evidence type="ECO:0000313" key="1">
    <source>
        <dbReference type="EMBL" id="KAL2048393.1"/>
    </source>
</evidence>